<sequence length="181" mass="20763">MKMKFSKILTVLLNSVFLFYFSLSISAQNSQEFKTKSNFWEKVQFGGGLGLGFGNGYTDISVAPSAIYNFNQYVAAGLGLQYSYSQQKDLYKANIYGASVIGLFNPIEEVQLSVEVEQLRVNTVFEDFYNHYEDDFWNTALFFGAGYRTDNITFGVRYNVLHKDNRGVYADAFMPFIRIYF</sequence>
<feature type="chain" id="PRO_5016135305" description="Alpha-ketoglutarate decarboxylase" evidence="1">
    <location>
        <begin position="28"/>
        <end position="181"/>
    </location>
</feature>
<dbReference type="KEGG" id="fse:DI487_07735"/>
<reference evidence="2 3" key="1">
    <citation type="submission" date="2018-05" db="EMBL/GenBank/DDBJ databases">
        <title>Flavobacterium sp. MEBiC07310.</title>
        <authorList>
            <person name="Baek K."/>
        </authorList>
    </citation>
    <scope>NUCLEOTIDE SEQUENCE [LARGE SCALE GENOMIC DNA]</scope>
    <source>
        <strain evidence="2 3">MEBiC07310</strain>
    </source>
</reference>
<dbReference type="AlphaFoldDB" id="A0A2U8QU82"/>
<keyword evidence="1" id="KW-0732">Signal</keyword>
<keyword evidence="3" id="KW-1185">Reference proteome</keyword>
<proteinExistence type="predicted"/>
<feature type="signal peptide" evidence="1">
    <location>
        <begin position="1"/>
        <end position="27"/>
    </location>
</feature>
<dbReference type="RefSeq" id="WP_109569130.1">
    <property type="nucleotide sequence ID" value="NZ_CP029463.1"/>
</dbReference>
<evidence type="ECO:0000313" key="3">
    <source>
        <dbReference type="Proteomes" id="UP000245429"/>
    </source>
</evidence>
<dbReference type="EMBL" id="CP029463">
    <property type="protein sequence ID" value="AWM13762.1"/>
    <property type="molecule type" value="Genomic_DNA"/>
</dbReference>
<organism evidence="2 3">
    <name type="scientific">Flavobacterium sediminis</name>
    <dbReference type="NCBI Taxonomy" id="2201181"/>
    <lineage>
        <taxon>Bacteria</taxon>
        <taxon>Pseudomonadati</taxon>
        <taxon>Bacteroidota</taxon>
        <taxon>Flavobacteriia</taxon>
        <taxon>Flavobacteriales</taxon>
        <taxon>Flavobacteriaceae</taxon>
        <taxon>Flavobacterium</taxon>
    </lineage>
</organism>
<protein>
    <recommendedName>
        <fullName evidence="4">Alpha-ketoglutarate decarboxylase</fullName>
    </recommendedName>
</protein>
<evidence type="ECO:0000313" key="2">
    <source>
        <dbReference type="EMBL" id="AWM13762.1"/>
    </source>
</evidence>
<dbReference type="Proteomes" id="UP000245429">
    <property type="component" value="Chromosome"/>
</dbReference>
<evidence type="ECO:0000256" key="1">
    <source>
        <dbReference type="SAM" id="SignalP"/>
    </source>
</evidence>
<dbReference type="OrthoDB" id="1160493at2"/>
<name>A0A2U8QU82_9FLAO</name>
<accession>A0A2U8QU82</accession>
<gene>
    <name evidence="2" type="ORF">DI487_07735</name>
</gene>
<evidence type="ECO:0008006" key="4">
    <source>
        <dbReference type="Google" id="ProtNLM"/>
    </source>
</evidence>